<protein>
    <submittedName>
        <fullName evidence="1">Uncharacterized protein</fullName>
    </submittedName>
</protein>
<keyword evidence="2" id="KW-1185">Reference proteome</keyword>
<evidence type="ECO:0000313" key="2">
    <source>
        <dbReference type="Proteomes" id="UP000001396"/>
    </source>
</evidence>
<accession>D3BCT0</accession>
<dbReference type="Proteomes" id="UP000001396">
    <property type="component" value="Unassembled WGS sequence"/>
</dbReference>
<sequence length="90" mass="10569">MNNNEFIKSMEIFDSNVREELRHKIYNMGTIHDMRREICKQCISKISLDTYLEKEALEISNNYKNTTTETQTAITETTTRSVFDDITVVL</sequence>
<dbReference type="RefSeq" id="XP_020432842.1">
    <property type="nucleotide sequence ID" value="XM_020577168.1"/>
</dbReference>
<gene>
    <name evidence="1" type="ORF">PPL_06308</name>
</gene>
<organism evidence="1 2">
    <name type="scientific">Heterostelium pallidum (strain ATCC 26659 / Pp 5 / PN500)</name>
    <name type="common">Cellular slime mold</name>
    <name type="synonym">Polysphondylium pallidum</name>
    <dbReference type="NCBI Taxonomy" id="670386"/>
    <lineage>
        <taxon>Eukaryota</taxon>
        <taxon>Amoebozoa</taxon>
        <taxon>Evosea</taxon>
        <taxon>Eumycetozoa</taxon>
        <taxon>Dictyostelia</taxon>
        <taxon>Acytosteliales</taxon>
        <taxon>Acytosteliaceae</taxon>
        <taxon>Heterostelium</taxon>
    </lineage>
</organism>
<reference evidence="1 2" key="1">
    <citation type="journal article" date="2011" name="Genome Res.">
        <title>Phylogeny-wide analysis of social amoeba genomes highlights ancient origins for complex intercellular communication.</title>
        <authorList>
            <person name="Heidel A.J."/>
            <person name="Lawal H.M."/>
            <person name="Felder M."/>
            <person name="Schilde C."/>
            <person name="Helps N.R."/>
            <person name="Tunggal B."/>
            <person name="Rivero F."/>
            <person name="John U."/>
            <person name="Schleicher M."/>
            <person name="Eichinger L."/>
            <person name="Platzer M."/>
            <person name="Noegel A.A."/>
            <person name="Schaap P."/>
            <person name="Gloeckner G."/>
        </authorList>
    </citation>
    <scope>NUCLEOTIDE SEQUENCE [LARGE SCALE GENOMIC DNA]</scope>
    <source>
        <strain evidence="2">ATCC 26659 / Pp 5 / PN500</strain>
    </source>
</reference>
<comment type="caution">
    <text evidence="1">The sequence shown here is derived from an EMBL/GenBank/DDBJ whole genome shotgun (WGS) entry which is preliminary data.</text>
</comment>
<dbReference type="InParanoid" id="D3BCT0"/>
<name>D3BCT0_HETP5</name>
<dbReference type="AlphaFoldDB" id="D3BCT0"/>
<dbReference type="GeneID" id="31361791"/>
<dbReference type="EMBL" id="ADBJ01000028">
    <property type="protein sequence ID" value="EFA80722.1"/>
    <property type="molecule type" value="Genomic_DNA"/>
</dbReference>
<evidence type="ECO:0000313" key="1">
    <source>
        <dbReference type="EMBL" id="EFA80722.1"/>
    </source>
</evidence>
<proteinExistence type="predicted"/>